<evidence type="ECO:0000313" key="2">
    <source>
        <dbReference type="Proteomes" id="UP000728032"/>
    </source>
</evidence>
<reference evidence="1" key="1">
    <citation type="submission" date="2020-11" db="EMBL/GenBank/DDBJ databases">
        <authorList>
            <person name="Tran Van P."/>
        </authorList>
    </citation>
    <scope>NUCLEOTIDE SEQUENCE</scope>
</reference>
<dbReference type="GO" id="GO:0005615">
    <property type="term" value="C:extracellular space"/>
    <property type="evidence" value="ECO:0007669"/>
    <property type="project" value="TreeGrafter"/>
</dbReference>
<dbReference type="OrthoDB" id="6412187at2759"/>
<feature type="non-terminal residue" evidence="1">
    <location>
        <position position="483"/>
    </location>
</feature>
<keyword evidence="2" id="KW-1185">Reference proteome</keyword>
<dbReference type="SUPFAM" id="SSF53649">
    <property type="entry name" value="Alkaline phosphatase-like"/>
    <property type="match status" value="1"/>
</dbReference>
<protein>
    <submittedName>
        <fullName evidence="1">Uncharacterized protein</fullName>
    </submittedName>
</protein>
<sequence>MDSKHKQMLSPVIKGKAIALMNVSKTIDLRLKLRQVMANGFRSDVQFRHSPHGEDNVLVALFDDNDIDFEVGFDNRSIDKRRMAFTMTYGKEYEYIISRGLATLVALETNGNHLRFLSPNKPMANLVVDLVAQKAQISRESSEILCSRIGINISKWMVYNISQKAAYLVNTPFCQIIQWPLFDTDVIPLYVNKSGDSIVCKPAFNGLDDRILIERFNATAIRVINVFNDRIECFAASLVRNTDDIISFTKLIKFDEKLVKYFPHDLAVLIKCSLVDQGVSLFSFMKSKSIERVIPLIPEIKPQTDAKQDTDLPNILFVGFDSVSRLNFDRHMPITSRLLARHHFYTMYGFNKVGDNTFPNLTPQLTGHYVHDIWSEDMKTTHFDYFPFIWKEYKERGFLTLYMEDHPRLNTFNWKRIGFDRPPTHYYLRPYFLSINDNTDDNCYYSRPRVEIFYEYLYDFVNTMHERKQKYFAYHFMVKVTHD</sequence>
<dbReference type="EMBL" id="CAJPVJ010007976">
    <property type="protein sequence ID" value="CAG2171622.1"/>
    <property type="molecule type" value="Genomic_DNA"/>
</dbReference>
<dbReference type="Proteomes" id="UP000728032">
    <property type="component" value="Unassembled WGS sequence"/>
</dbReference>
<dbReference type="PANTHER" id="PTHR10974">
    <property type="entry name" value="FI08016P-RELATED"/>
    <property type="match status" value="1"/>
</dbReference>
<accession>A0A7R9QQA1</accession>
<proteinExistence type="predicted"/>
<dbReference type="Pfam" id="PF02995">
    <property type="entry name" value="DUF229"/>
    <property type="match status" value="1"/>
</dbReference>
<organism evidence="1">
    <name type="scientific">Oppiella nova</name>
    <dbReference type="NCBI Taxonomy" id="334625"/>
    <lineage>
        <taxon>Eukaryota</taxon>
        <taxon>Metazoa</taxon>
        <taxon>Ecdysozoa</taxon>
        <taxon>Arthropoda</taxon>
        <taxon>Chelicerata</taxon>
        <taxon>Arachnida</taxon>
        <taxon>Acari</taxon>
        <taxon>Acariformes</taxon>
        <taxon>Sarcoptiformes</taxon>
        <taxon>Oribatida</taxon>
        <taxon>Brachypylina</taxon>
        <taxon>Oppioidea</taxon>
        <taxon>Oppiidae</taxon>
        <taxon>Oppiella</taxon>
    </lineage>
</organism>
<gene>
    <name evidence="1" type="ORF">ONB1V03_LOCUS11082</name>
</gene>
<dbReference type="AlphaFoldDB" id="A0A7R9QQA1"/>
<dbReference type="InterPro" id="IPR004245">
    <property type="entry name" value="DUF229"/>
</dbReference>
<dbReference type="InterPro" id="IPR017850">
    <property type="entry name" value="Alkaline_phosphatase_core_sf"/>
</dbReference>
<dbReference type="Gene3D" id="3.40.720.10">
    <property type="entry name" value="Alkaline Phosphatase, subunit A"/>
    <property type="match status" value="1"/>
</dbReference>
<dbReference type="EMBL" id="OC922801">
    <property type="protein sequence ID" value="CAD7654435.1"/>
    <property type="molecule type" value="Genomic_DNA"/>
</dbReference>
<evidence type="ECO:0000313" key="1">
    <source>
        <dbReference type="EMBL" id="CAD7654435.1"/>
    </source>
</evidence>
<name>A0A7R9QQA1_9ACAR</name>
<dbReference type="PANTHER" id="PTHR10974:SF1">
    <property type="entry name" value="FI08016P-RELATED"/>
    <property type="match status" value="1"/>
</dbReference>